<evidence type="ECO:0000256" key="1">
    <source>
        <dbReference type="ARBA" id="ARBA00004434"/>
    </source>
</evidence>
<dbReference type="PIRSF" id="PIRSF000277">
    <property type="entry name" value="COX6A1"/>
    <property type="match status" value="1"/>
</dbReference>
<accession>A0A6P7TRT8</accession>
<evidence type="ECO:0000256" key="9">
    <source>
        <dbReference type="ARBA" id="ARBA00023136"/>
    </source>
</evidence>
<protein>
    <submittedName>
        <fullName evidence="12">Cytochrome c oxidase subunit 6A2, mitochondrial</fullName>
    </submittedName>
</protein>
<evidence type="ECO:0000256" key="7">
    <source>
        <dbReference type="ARBA" id="ARBA00022989"/>
    </source>
</evidence>
<keyword evidence="11" id="KW-1185">Reference proteome</keyword>
<dbReference type="SUPFAM" id="SSF81411">
    <property type="entry name" value="Mitochondrial cytochrome c oxidase subunit VIa"/>
    <property type="match status" value="1"/>
</dbReference>
<gene>
    <name evidence="12" type="primary">LOC115224832</name>
</gene>
<dbReference type="FunFam" id="4.10.95.10:FF:000001">
    <property type="entry name" value="Cytochrome c oxidase subunit 6A, mitochondrial"/>
    <property type="match status" value="1"/>
</dbReference>
<evidence type="ECO:0000256" key="5">
    <source>
        <dbReference type="ARBA" id="ARBA00022792"/>
    </source>
</evidence>
<dbReference type="GO" id="GO:0030234">
    <property type="term" value="F:enzyme regulator activity"/>
    <property type="evidence" value="ECO:0007669"/>
    <property type="project" value="TreeGrafter"/>
</dbReference>
<keyword evidence="4" id="KW-0812">Transmembrane</keyword>
<dbReference type="GO" id="GO:0006123">
    <property type="term" value="P:mitochondrial electron transport, cytochrome c to oxygen"/>
    <property type="evidence" value="ECO:0007669"/>
    <property type="project" value="TreeGrafter"/>
</dbReference>
<evidence type="ECO:0000256" key="3">
    <source>
        <dbReference type="ARBA" id="ARBA00005553"/>
    </source>
</evidence>
<evidence type="ECO:0000256" key="8">
    <source>
        <dbReference type="ARBA" id="ARBA00023128"/>
    </source>
</evidence>
<evidence type="ECO:0000256" key="6">
    <source>
        <dbReference type="ARBA" id="ARBA00022946"/>
    </source>
</evidence>
<organism evidence="11 12">
    <name type="scientific">Octopus sinensis</name>
    <name type="common">East Asian common octopus</name>
    <dbReference type="NCBI Taxonomy" id="2607531"/>
    <lineage>
        <taxon>Eukaryota</taxon>
        <taxon>Metazoa</taxon>
        <taxon>Spiralia</taxon>
        <taxon>Lophotrochozoa</taxon>
        <taxon>Mollusca</taxon>
        <taxon>Cephalopoda</taxon>
        <taxon>Coleoidea</taxon>
        <taxon>Octopodiformes</taxon>
        <taxon>Octopoda</taxon>
        <taxon>Incirrata</taxon>
        <taxon>Octopodidae</taxon>
        <taxon>Octopus</taxon>
    </lineage>
</organism>
<dbReference type="PANTHER" id="PTHR11504:SF0">
    <property type="entry name" value="CYTOCHROME C OXIDASE SUBUNIT"/>
    <property type="match status" value="1"/>
</dbReference>
<evidence type="ECO:0000256" key="4">
    <source>
        <dbReference type="ARBA" id="ARBA00022692"/>
    </source>
</evidence>
<dbReference type="InterPro" id="IPR001349">
    <property type="entry name" value="Cyt_c_oxidase_su6a"/>
</dbReference>
<dbReference type="KEGG" id="osn:115224832"/>
<evidence type="ECO:0000313" key="11">
    <source>
        <dbReference type="Proteomes" id="UP000515154"/>
    </source>
</evidence>
<comment type="pathway">
    <text evidence="2">Energy metabolism; oxidative phosphorylation.</text>
</comment>
<comment type="subcellular location">
    <subcellularLocation>
        <location evidence="1">Mitochondrion inner membrane</location>
        <topology evidence="1">Single-pass membrane protein</topology>
    </subcellularLocation>
</comment>
<name>A0A6P7TRT8_9MOLL</name>
<keyword evidence="6" id="KW-0809">Transit peptide</keyword>
<dbReference type="RefSeq" id="XP_029651631.1">
    <property type="nucleotide sequence ID" value="XM_029795771.2"/>
</dbReference>
<dbReference type="PANTHER" id="PTHR11504">
    <property type="entry name" value="CYTOCHROME C OXIDASE POLYPEPTIDE VIA"/>
    <property type="match status" value="1"/>
</dbReference>
<sequence>MQKVISVRTSMASRLGNILRRTFSAQGPSATSGDHGEGVKLWRNLTFFVALPGVALCWANAYVFAEHDHERTEFKPYSHLYIRSKPFPWGDGNHGLFHNKAVNALPEGYED</sequence>
<dbReference type="Pfam" id="PF02046">
    <property type="entry name" value="COX6A"/>
    <property type="match status" value="1"/>
</dbReference>
<evidence type="ECO:0000313" key="12">
    <source>
        <dbReference type="RefSeq" id="XP_029651631.1"/>
    </source>
</evidence>
<keyword evidence="5" id="KW-0999">Mitochondrion inner membrane</keyword>
<keyword evidence="9" id="KW-0472">Membrane</keyword>
<dbReference type="InterPro" id="IPR036418">
    <property type="entry name" value="Cyt_c_oxidase_su6a_sf"/>
</dbReference>
<dbReference type="AlphaFoldDB" id="A0A6P7TRT8"/>
<dbReference type="CDD" id="cd00925">
    <property type="entry name" value="Cyt_c_Oxidase_VIa"/>
    <property type="match status" value="1"/>
</dbReference>
<proteinExistence type="inferred from homology"/>
<evidence type="ECO:0000256" key="2">
    <source>
        <dbReference type="ARBA" id="ARBA00004673"/>
    </source>
</evidence>
<dbReference type="GO" id="GO:0005743">
    <property type="term" value="C:mitochondrial inner membrane"/>
    <property type="evidence" value="ECO:0007669"/>
    <property type="project" value="UniProtKB-SubCell"/>
</dbReference>
<evidence type="ECO:0000256" key="10">
    <source>
        <dbReference type="RuleBase" id="RU004396"/>
    </source>
</evidence>
<dbReference type="Gene3D" id="4.10.95.10">
    <property type="entry name" value="Cytochrome c oxidase, subunit VIa"/>
    <property type="match status" value="1"/>
</dbReference>
<reference evidence="12" key="1">
    <citation type="submission" date="2025-08" db="UniProtKB">
        <authorList>
            <consortium name="RefSeq"/>
        </authorList>
    </citation>
    <scope>IDENTIFICATION</scope>
</reference>
<keyword evidence="7" id="KW-1133">Transmembrane helix</keyword>
<keyword evidence="8" id="KW-0496">Mitochondrion</keyword>
<comment type="similarity">
    <text evidence="3 10">Belongs to the cytochrome c oxidase subunit 6A family.</text>
</comment>
<dbReference type="Proteomes" id="UP000515154">
    <property type="component" value="Linkage group LG26"/>
</dbReference>